<proteinExistence type="predicted"/>
<dbReference type="Pfam" id="PF14958">
    <property type="entry name" value="PAAT-like"/>
    <property type="match status" value="1"/>
</dbReference>
<dbReference type="AlphaFoldDB" id="A0AA88Y057"/>
<organism evidence="1 2">
    <name type="scientific">Pinctada imbricata</name>
    <name type="common">Atlantic pearl-oyster</name>
    <name type="synonym">Pinctada martensii</name>
    <dbReference type="NCBI Taxonomy" id="66713"/>
    <lineage>
        <taxon>Eukaryota</taxon>
        <taxon>Metazoa</taxon>
        <taxon>Spiralia</taxon>
        <taxon>Lophotrochozoa</taxon>
        <taxon>Mollusca</taxon>
        <taxon>Bivalvia</taxon>
        <taxon>Autobranchia</taxon>
        <taxon>Pteriomorphia</taxon>
        <taxon>Pterioida</taxon>
        <taxon>Pterioidea</taxon>
        <taxon>Pteriidae</taxon>
        <taxon>Pinctada</taxon>
    </lineage>
</organism>
<name>A0AA88Y057_PINIB</name>
<comment type="caution">
    <text evidence="1">The sequence shown here is derived from an EMBL/GenBank/DDBJ whole genome shotgun (WGS) entry which is preliminary data.</text>
</comment>
<keyword evidence="2" id="KW-1185">Reference proteome</keyword>
<dbReference type="PANTHER" id="PTHR14787">
    <property type="entry name" value="C10ORF188 FAMILY MEMBER"/>
    <property type="match status" value="1"/>
</dbReference>
<gene>
    <name evidence="1" type="ORF">FSP39_014505</name>
</gene>
<dbReference type="EMBL" id="VSWD01000008">
    <property type="protein sequence ID" value="KAK3095425.1"/>
    <property type="molecule type" value="Genomic_DNA"/>
</dbReference>
<dbReference type="PANTHER" id="PTHR14787:SF1">
    <property type="entry name" value="ATPASE PAAT"/>
    <property type="match status" value="1"/>
</dbReference>
<dbReference type="InterPro" id="IPR028043">
    <property type="entry name" value="PAAT-like"/>
</dbReference>
<protein>
    <submittedName>
        <fullName evidence="1">Uncharacterized protein</fullName>
    </submittedName>
</protein>
<evidence type="ECO:0000313" key="1">
    <source>
        <dbReference type="EMBL" id="KAK3095425.1"/>
    </source>
</evidence>
<sequence length="228" mass="25808">MSCVDYCTVLPSWDFEKDPAEIVTYFFGQECRHVAGEEDDSDLSSSQCTVDFRKTLCLKSTETDSGENEPLVISVTCKPQYRVSVCGIHVVSNTRIVELYDTSEGYLCSVRGSVLDTPLDEEGGEETETVYRCRRRLEEAQFGLSIKFPKTGNLSLINIYQIVLILHPELEDDHPEPSCNGMINMAKVKDYVTGMGDNISDNARMLMKNVEEYQKVVCNKHVCGRFQW</sequence>
<evidence type="ECO:0000313" key="2">
    <source>
        <dbReference type="Proteomes" id="UP001186944"/>
    </source>
</evidence>
<reference evidence="1" key="1">
    <citation type="submission" date="2019-08" db="EMBL/GenBank/DDBJ databases">
        <title>The improved chromosome-level genome for the pearl oyster Pinctada fucata martensii using PacBio sequencing and Hi-C.</title>
        <authorList>
            <person name="Zheng Z."/>
        </authorList>
    </citation>
    <scope>NUCLEOTIDE SEQUENCE</scope>
    <source>
        <strain evidence="1">ZZ-2019</strain>
        <tissue evidence="1">Adductor muscle</tissue>
    </source>
</reference>
<dbReference type="Proteomes" id="UP001186944">
    <property type="component" value="Unassembled WGS sequence"/>
</dbReference>
<accession>A0AA88Y057</accession>